<feature type="compositionally biased region" description="Basic residues" evidence="1">
    <location>
        <begin position="15"/>
        <end position="26"/>
    </location>
</feature>
<dbReference type="EMBL" id="GBRH01192341">
    <property type="protein sequence ID" value="JAE05555.1"/>
    <property type="molecule type" value="Transcribed_RNA"/>
</dbReference>
<evidence type="ECO:0000313" key="2">
    <source>
        <dbReference type="EMBL" id="JAE05555.1"/>
    </source>
</evidence>
<proteinExistence type="predicted"/>
<accession>A0A0A9EXS5</accession>
<reference evidence="2" key="2">
    <citation type="journal article" date="2015" name="Data Brief">
        <title>Shoot transcriptome of the giant reed, Arundo donax.</title>
        <authorList>
            <person name="Barrero R.A."/>
            <person name="Guerrero F.D."/>
            <person name="Moolhuijzen P."/>
            <person name="Goolsby J.A."/>
            <person name="Tidwell J."/>
            <person name="Bellgard S.E."/>
            <person name="Bellgard M.I."/>
        </authorList>
    </citation>
    <scope>NUCLEOTIDE SEQUENCE</scope>
    <source>
        <tissue evidence="2">Shoot tissue taken approximately 20 cm above the soil surface</tissue>
    </source>
</reference>
<organism evidence="2">
    <name type="scientific">Arundo donax</name>
    <name type="common">Giant reed</name>
    <name type="synonym">Donax arundinaceus</name>
    <dbReference type="NCBI Taxonomy" id="35708"/>
    <lineage>
        <taxon>Eukaryota</taxon>
        <taxon>Viridiplantae</taxon>
        <taxon>Streptophyta</taxon>
        <taxon>Embryophyta</taxon>
        <taxon>Tracheophyta</taxon>
        <taxon>Spermatophyta</taxon>
        <taxon>Magnoliopsida</taxon>
        <taxon>Liliopsida</taxon>
        <taxon>Poales</taxon>
        <taxon>Poaceae</taxon>
        <taxon>PACMAD clade</taxon>
        <taxon>Arundinoideae</taxon>
        <taxon>Arundineae</taxon>
        <taxon>Arundo</taxon>
    </lineage>
</organism>
<sequence>MVRSSGTRRSERFGKRSAARRGKSGKAARASESGVEAGAEETARREASAAPSDEEMASATRER</sequence>
<feature type="region of interest" description="Disordered" evidence="1">
    <location>
        <begin position="1"/>
        <end position="63"/>
    </location>
</feature>
<reference evidence="2" key="1">
    <citation type="submission" date="2014-09" db="EMBL/GenBank/DDBJ databases">
        <authorList>
            <person name="Magalhaes I.L.F."/>
            <person name="Oliveira U."/>
            <person name="Santos F.R."/>
            <person name="Vidigal T.H.D.A."/>
            <person name="Brescovit A.D."/>
            <person name="Santos A.J."/>
        </authorList>
    </citation>
    <scope>NUCLEOTIDE SEQUENCE</scope>
    <source>
        <tissue evidence="2">Shoot tissue taken approximately 20 cm above the soil surface</tissue>
    </source>
</reference>
<evidence type="ECO:0000256" key="1">
    <source>
        <dbReference type="SAM" id="MobiDB-lite"/>
    </source>
</evidence>
<feature type="compositionally biased region" description="Low complexity" evidence="1">
    <location>
        <begin position="27"/>
        <end position="37"/>
    </location>
</feature>
<protein>
    <submittedName>
        <fullName evidence="2">Uncharacterized protein</fullName>
    </submittedName>
</protein>
<name>A0A0A9EXS5_ARUDO</name>
<dbReference type="AlphaFoldDB" id="A0A0A9EXS5"/>